<evidence type="ECO:0000313" key="2">
    <source>
        <dbReference type="EMBL" id="QGZ57430.1"/>
    </source>
</evidence>
<accession>A0A7Z2G9B1</accession>
<protein>
    <submittedName>
        <fullName evidence="2">Uncharacterized protein</fullName>
    </submittedName>
</protein>
<proteinExistence type="predicted"/>
<feature type="transmembrane region" description="Helical" evidence="1">
    <location>
        <begin position="12"/>
        <end position="33"/>
    </location>
</feature>
<evidence type="ECO:0000256" key="1">
    <source>
        <dbReference type="SAM" id="Phobius"/>
    </source>
</evidence>
<name>A0A7Z2G9B1_9BURK</name>
<gene>
    <name evidence="2" type="ORF">FAZ97_21215</name>
</gene>
<reference evidence="2 3" key="1">
    <citation type="submission" date="2019-12" db="EMBL/GenBank/DDBJ databases">
        <title>Paraburkholderia acidiphila 7Q-K02 sp. nov and Paraburkholderia acidisoli DHF22 sp. nov., two strains isolated from forest soil.</title>
        <authorList>
            <person name="Gao Z."/>
            <person name="Qiu L."/>
        </authorList>
    </citation>
    <scope>NUCLEOTIDE SEQUENCE [LARGE SCALE GENOMIC DNA]</scope>
    <source>
        <strain evidence="2 3">7Q-K02</strain>
    </source>
</reference>
<dbReference type="KEGG" id="pacp:FAZ97_21215"/>
<dbReference type="RefSeq" id="WP_158760375.1">
    <property type="nucleotide sequence ID" value="NZ_CP046910.1"/>
</dbReference>
<keyword evidence="1" id="KW-0472">Membrane</keyword>
<feature type="transmembrane region" description="Helical" evidence="1">
    <location>
        <begin position="45"/>
        <end position="64"/>
    </location>
</feature>
<evidence type="ECO:0000313" key="3">
    <source>
        <dbReference type="Proteomes" id="UP000434209"/>
    </source>
</evidence>
<keyword evidence="1" id="KW-1133">Transmembrane helix</keyword>
<keyword evidence="1" id="KW-0812">Transmembrane</keyword>
<dbReference type="Proteomes" id="UP000434209">
    <property type="component" value="Chromosome 2"/>
</dbReference>
<dbReference type="AlphaFoldDB" id="A0A7Z2G9B1"/>
<dbReference type="OrthoDB" id="9115380at2"/>
<sequence>MKPPTDRLHPYLFVASLSAILIQVAVFISILLLHVPERAFESSPFRVAVLAATGGVLLAVHCFARKQARRATREAESRNRSQAKLRATRAACASKRAARAPLRARHIRNAMSAAAARSSAR</sequence>
<keyword evidence="3" id="KW-1185">Reference proteome</keyword>
<organism evidence="2 3">
    <name type="scientific">Paraburkholderia acidiphila</name>
    <dbReference type="NCBI Taxonomy" id="2571747"/>
    <lineage>
        <taxon>Bacteria</taxon>
        <taxon>Pseudomonadati</taxon>
        <taxon>Pseudomonadota</taxon>
        <taxon>Betaproteobacteria</taxon>
        <taxon>Burkholderiales</taxon>
        <taxon>Burkholderiaceae</taxon>
        <taxon>Paraburkholderia</taxon>
    </lineage>
</organism>
<dbReference type="EMBL" id="CP046910">
    <property type="protein sequence ID" value="QGZ57430.1"/>
    <property type="molecule type" value="Genomic_DNA"/>
</dbReference>